<name>A0A382XCQ4_9ZZZZ</name>
<feature type="non-terminal residue" evidence="2">
    <location>
        <position position="271"/>
    </location>
</feature>
<accession>A0A382XCQ4</accession>
<reference evidence="2" key="1">
    <citation type="submission" date="2018-05" db="EMBL/GenBank/DDBJ databases">
        <authorList>
            <person name="Lanie J.A."/>
            <person name="Ng W.-L."/>
            <person name="Kazmierczak K.M."/>
            <person name="Andrzejewski T.M."/>
            <person name="Davidsen T.M."/>
            <person name="Wayne K.J."/>
            <person name="Tettelin H."/>
            <person name="Glass J.I."/>
            <person name="Rusch D."/>
            <person name="Podicherti R."/>
            <person name="Tsui H.-C.T."/>
            <person name="Winkler M.E."/>
        </authorList>
    </citation>
    <scope>NUCLEOTIDE SEQUENCE</scope>
</reference>
<feature type="domain" description="DUF4384" evidence="1">
    <location>
        <begin position="226"/>
        <end position="271"/>
    </location>
</feature>
<feature type="non-terminal residue" evidence="2">
    <location>
        <position position="1"/>
    </location>
</feature>
<organism evidence="2">
    <name type="scientific">marine metagenome</name>
    <dbReference type="NCBI Taxonomy" id="408172"/>
    <lineage>
        <taxon>unclassified sequences</taxon>
        <taxon>metagenomes</taxon>
        <taxon>ecological metagenomes</taxon>
    </lineage>
</organism>
<gene>
    <name evidence="2" type="ORF">METZ01_LOCUS420982</name>
</gene>
<proteinExistence type="predicted"/>
<dbReference type="Pfam" id="PF14326">
    <property type="entry name" value="DUF4384"/>
    <property type="match status" value="1"/>
</dbReference>
<dbReference type="AlphaFoldDB" id="A0A382XCQ4"/>
<dbReference type="InterPro" id="IPR025493">
    <property type="entry name" value="DUF4384"/>
</dbReference>
<evidence type="ECO:0000259" key="1">
    <source>
        <dbReference type="Pfam" id="PF14326"/>
    </source>
</evidence>
<protein>
    <recommendedName>
        <fullName evidence="1">DUF4384 domain-containing protein</fullName>
    </recommendedName>
</protein>
<dbReference type="EMBL" id="UINC01166272">
    <property type="protein sequence ID" value="SVD68128.1"/>
    <property type="molecule type" value="Genomic_DNA"/>
</dbReference>
<sequence>NHVIALRLNYSRIRSNFDGDFVEKLLSPLKNRKATFNYAIQTPKWASNKSQAWRQSITDLSNQLIKNIPPERNPLLGVIPFKDLRYDRITPFSRILNEDIKTILARAEDLKLKEIKINKDEQPEEIAKANGLDYYVSGSYRMERTGLEVRSSLIDTQTNNIQSSANILIERKALNPEDLALIDNMADEFKSAQKKKTYQEHLEKLVAVRNSKQPFNVSVKTNKENYEIKDKIIFNIETDRDGYLTLLDINPNGDITVIFPNKFHRDNFIRA</sequence>
<evidence type="ECO:0000313" key="2">
    <source>
        <dbReference type="EMBL" id="SVD68128.1"/>
    </source>
</evidence>